<dbReference type="RefSeq" id="WP_119926052.1">
    <property type="nucleotide sequence ID" value="NZ_QZEY01000003.1"/>
</dbReference>
<dbReference type="Proteomes" id="UP000265768">
    <property type="component" value="Unassembled WGS sequence"/>
</dbReference>
<gene>
    <name evidence="2" type="ORF">D5H75_09535</name>
</gene>
<dbReference type="OrthoDB" id="4966777at2"/>
<dbReference type="InterPro" id="IPR001387">
    <property type="entry name" value="Cro/C1-type_HTH"/>
</dbReference>
<sequence>MEDRRELLLELGGLIRRLRKDARLTGKELAHRAGVAQPTISKIETGRMLPSPETVTQVSEALRLGDDERRRLARVLARVQQEVANLGTGLAGRERALGVRAAAASLLRSFQPTVVPDLLQTAEYARHALTAVRPADDEDLARAVAARVERQSVLYEPRHEFHFVLAESALRAGPPGAMVSQLHRLATLASLDHVRLGVLPWDARVPAVPLHGFTLYDSSAVLLETFTGDATLTAEDEVRAYGEVFTAFAAAARYGDEARPLLDRIDHHHRALLGR</sequence>
<dbReference type="CDD" id="cd00093">
    <property type="entry name" value="HTH_XRE"/>
    <property type="match status" value="1"/>
</dbReference>
<comment type="caution">
    <text evidence="2">The sequence shown here is derived from an EMBL/GenBank/DDBJ whole genome shotgun (WGS) entry which is preliminary data.</text>
</comment>
<reference evidence="2 3" key="1">
    <citation type="submission" date="2018-09" db="EMBL/GenBank/DDBJ databases">
        <title>YIM 75507 draft genome.</title>
        <authorList>
            <person name="Tang S."/>
            <person name="Feng Y."/>
        </authorList>
    </citation>
    <scope>NUCLEOTIDE SEQUENCE [LARGE SCALE GENOMIC DNA]</scope>
    <source>
        <strain evidence="2 3">YIM 75507</strain>
    </source>
</reference>
<dbReference type="Pfam" id="PF13560">
    <property type="entry name" value="HTH_31"/>
    <property type="match status" value="1"/>
</dbReference>
<dbReference type="EMBL" id="QZEY01000003">
    <property type="protein sequence ID" value="RJL33093.1"/>
    <property type="molecule type" value="Genomic_DNA"/>
</dbReference>
<proteinExistence type="predicted"/>
<dbReference type="SMART" id="SM00530">
    <property type="entry name" value="HTH_XRE"/>
    <property type="match status" value="1"/>
</dbReference>
<organism evidence="2 3">
    <name type="scientific">Bailinhaonella thermotolerans</name>
    <dbReference type="NCBI Taxonomy" id="1070861"/>
    <lineage>
        <taxon>Bacteria</taxon>
        <taxon>Bacillati</taxon>
        <taxon>Actinomycetota</taxon>
        <taxon>Actinomycetes</taxon>
        <taxon>Streptosporangiales</taxon>
        <taxon>Streptosporangiaceae</taxon>
        <taxon>Bailinhaonella</taxon>
    </lineage>
</organism>
<keyword evidence="3" id="KW-1185">Reference proteome</keyword>
<accession>A0A3A4AW50</accession>
<feature type="domain" description="HTH cro/C1-type" evidence="1">
    <location>
        <begin position="15"/>
        <end position="69"/>
    </location>
</feature>
<dbReference type="SUPFAM" id="SSF47413">
    <property type="entry name" value="lambda repressor-like DNA-binding domains"/>
    <property type="match status" value="1"/>
</dbReference>
<name>A0A3A4AW50_9ACTN</name>
<dbReference type="GO" id="GO:0003677">
    <property type="term" value="F:DNA binding"/>
    <property type="evidence" value="ECO:0007669"/>
    <property type="project" value="InterPro"/>
</dbReference>
<dbReference type="AlphaFoldDB" id="A0A3A4AW50"/>
<dbReference type="InterPro" id="IPR010982">
    <property type="entry name" value="Lambda_DNA-bd_dom_sf"/>
</dbReference>
<dbReference type="InterPro" id="IPR043917">
    <property type="entry name" value="DUF5753"/>
</dbReference>
<dbReference type="Gene3D" id="1.10.260.40">
    <property type="entry name" value="lambda repressor-like DNA-binding domains"/>
    <property type="match status" value="1"/>
</dbReference>
<dbReference type="Pfam" id="PF19054">
    <property type="entry name" value="DUF5753"/>
    <property type="match status" value="1"/>
</dbReference>
<protein>
    <submittedName>
        <fullName evidence="2">XRE family transcriptional regulator</fullName>
    </submittedName>
</protein>
<evidence type="ECO:0000259" key="1">
    <source>
        <dbReference type="PROSITE" id="PS50943"/>
    </source>
</evidence>
<dbReference type="PROSITE" id="PS50943">
    <property type="entry name" value="HTH_CROC1"/>
    <property type="match status" value="1"/>
</dbReference>
<evidence type="ECO:0000313" key="3">
    <source>
        <dbReference type="Proteomes" id="UP000265768"/>
    </source>
</evidence>
<evidence type="ECO:0000313" key="2">
    <source>
        <dbReference type="EMBL" id="RJL33093.1"/>
    </source>
</evidence>